<dbReference type="GO" id="GO:0004852">
    <property type="term" value="F:uroporphyrinogen-III synthase activity"/>
    <property type="evidence" value="ECO:0007669"/>
    <property type="project" value="InterPro"/>
</dbReference>
<gene>
    <name evidence="2" type="ORF">BJF93_20275</name>
</gene>
<dbReference type="SUPFAM" id="SSF69618">
    <property type="entry name" value="HemD-like"/>
    <property type="match status" value="1"/>
</dbReference>
<dbReference type="InterPro" id="IPR036108">
    <property type="entry name" value="4pyrrol_syn_uPrphyn_synt_sf"/>
</dbReference>
<dbReference type="Gene3D" id="3.40.50.10090">
    <property type="match status" value="2"/>
</dbReference>
<sequence>MRVLVTRPARSAALTASRLRASGHQPILLPLTEAWHEHDAIAAALRLPFAALALTSAEAVAALASVPEGPALAAGHPVYCVGAATARAADALGLAPLVIGPGDGRGLAEAVIGDWNRAHDAPRPPSTRYLPGKTPSGIATGNDPLAPPLLYLAGKPRAPDFEAGLNQAGIPVRPVEAYRMAPRPIDMNDLSAALVEGAPEAALFYSREAVLRLADVMAQGNLRLSFGRVLCLGARVAQAVPVEWGRVAVADSPDEDSLLALLDGT</sequence>
<name>A0A1Q9AVU1_9HYPH</name>
<dbReference type="EMBL" id="MKIP01000051">
    <property type="protein sequence ID" value="OLP59557.1"/>
    <property type="molecule type" value="Genomic_DNA"/>
</dbReference>
<feature type="domain" description="Tetrapyrrole biosynthesis uroporphyrinogen III synthase" evidence="1">
    <location>
        <begin position="16"/>
        <end position="112"/>
    </location>
</feature>
<evidence type="ECO:0000259" key="1">
    <source>
        <dbReference type="Pfam" id="PF02602"/>
    </source>
</evidence>
<dbReference type="AlphaFoldDB" id="A0A1Q9AVU1"/>
<dbReference type="RefSeq" id="WP_075628113.1">
    <property type="nucleotide sequence ID" value="NZ_FOAM01000020.1"/>
</dbReference>
<dbReference type="InterPro" id="IPR003754">
    <property type="entry name" value="4pyrrol_synth_uPrphyn_synth"/>
</dbReference>
<comment type="caution">
    <text evidence="2">The sequence shown here is derived from an EMBL/GenBank/DDBJ whole genome shotgun (WGS) entry which is preliminary data.</text>
</comment>
<dbReference type="CDD" id="cd06578">
    <property type="entry name" value="HemD"/>
    <property type="match status" value="1"/>
</dbReference>
<organism evidence="2 3">
    <name type="scientific">Xaviernesmea oryzae</name>
    <dbReference type="NCBI Taxonomy" id="464029"/>
    <lineage>
        <taxon>Bacteria</taxon>
        <taxon>Pseudomonadati</taxon>
        <taxon>Pseudomonadota</taxon>
        <taxon>Alphaproteobacteria</taxon>
        <taxon>Hyphomicrobiales</taxon>
        <taxon>Rhizobiaceae</taxon>
        <taxon>Rhizobium/Agrobacterium group</taxon>
        <taxon>Xaviernesmea</taxon>
    </lineage>
</organism>
<feature type="domain" description="Tetrapyrrole biosynthesis uroporphyrinogen III synthase" evidence="1">
    <location>
        <begin position="148"/>
        <end position="259"/>
    </location>
</feature>
<evidence type="ECO:0000313" key="3">
    <source>
        <dbReference type="Proteomes" id="UP000186364"/>
    </source>
</evidence>
<dbReference type="GO" id="GO:0033014">
    <property type="term" value="P:tetrapyrrole biosynthetic process"/>
    <property type="evidence" value="ECO:0007669"/>
    <property type="project" value="InterPro"/>
</dbReference>
<proteinExistence type="predicted"/>
<protein>
    <recommendedName>
        <fullName evidence="1">Tetrapyrrole biosynthesis uroporphyrinogen III synthase domain-containing protein</fullName>
    </recommendedName>
</protein>
<accession>A0A1Q9AVU1</accession>
<dbReference type="Pfam" id="PF02602">
    <property type="entry name" value="HEM4"/>
    <property type="match status" value="2"/>
</dbReference>
<reference evidence="2 3" key="1">
    <citation type="submission" date="2016-09" db="EMBL/GenBank/DDBJ databases">
        <title>Rhizobium sp. nov., a novel species isolated from the rice rhizosphere.</title>
        <authorList>
            <person name="Zhao J."/>
            <person name="Zhang X."/>
        </authorList>
    </citation>
    <scope>NUCLEOTIDE SEQUENCE [LARGE SCALE GENOMIC DNA]</scope>
    <source>
        <strain evidence="2 3">1.7048</strain>
    </source>
</reference>
<dbReference type="Proteomes" id="UP000186364">
    <property type="component" value="Unassembled WGS sequence"/>
</dbReference>
<evidence type="ECO:0000313" key="2">
    <source>
        <dbReference type="EMBL" id="OLP59557.1"/>
    </source>
</evidence>
<keyword evidence="3" id="KW-1185">Reference proteome</keyword>